<proteinExistence type="predicted"/>
<dbReference type="EMBL" id="ARYK01000011">
    <property type="protein sequence ID" value="KCZ87976.1"/>
    <property type="molecule type" value="Genomic_DNA"/>
</dbReference>
<dbReference type="Proteomes" id="UP000025171">
    <property type="component" value="Unassembled WGS sequence"/>
</dbReference>
<sequence>MSVGACIGFAPLMAQAEGARFLVESVMSSAVMDRGEQIGSSSLEIASGVEFPVGDSFLYGAVYRRVTLEDKAIFEDEADYSVGMIWAGKGFAVDVSSNWLTYPGEASADSLEFDLVVDLDAPMSPTILGFYDAHNEDYGVEVSGGPEWGAGRWSYYAIGRGGFVVPGDGSAQRTYVGLEFGTGYAVRQTVEVGAYLRWDSADKNSFVDGVDNTGSATESRSGIAAGIALSLAL</sequence>
<evidence type="ECO:0000313" key="2">
    <source>
        <dbReference type="Proteomes" id="UP000025171"/>
    </source>
</evidence>
<gene>
    <name evidence="1" type="ORF">HJO_16370</name>
</gene>
<dbReference type="PATRIC" id="fig|1280950.3.peg.3282"/>
<dbReference type="STRING" id="1280950.HJO_16370"/>
<evidence type="ECO:0008006" key="3">
    <source>
        <dbReference type="Google" id="ProtNLM"/>
    </source>
</evidence>
<name>A0A059FBN6_9PROT</name>
<dbReference type="AlphaFoldDB" id="A0A059FBN6"/>
<accession>A0A059FBN6</accession>
<protein>
    <recommendedName>
        <fullName evidence="3">Outer membrane protein beta-barrel domain-containing protein</fullName>
    </recommendedName>
</protein>
<keyword evidence="2" id="KW-1185">Reference proteome</keyword>
<reference evidence="1 2" key="1">
    <citation type="journal article" date="2014" name="Antonie Van Leeuwenhoek">
        <title>Hyphomonas beringensis sp. nov. and Hyphomonas chukchiensis sp. nov., isolated from surface seawater of the Bering Sea and Chukchi Sea.</title>
        <authorList>
            <person name="Li C."/>
            <person name="Lai Q."/>
            <person name="Li G."/>
            <person name="Dong C."/>
            <person name="Wang J."/>
            <person name="Liao Y."/>
            <person name="Shao Z."/>
        </authorList>
    </citation>
    <scope>NUCLEOTIDE SEQUENCE [LARGE SCALE GENOMIC DNA]</scope>
    <source>
        <strain evidence="1 2">MHS-2</strain>
    </source>
</reference>
<comment type="caution">
    <text evidence="1">The sequence shown here is derived from an EMBL/GenBank/DDBJ whole genome shotgun (WGS) entry which is preliminary data.</text>
</comment>
<organism evidence="1 2">
    <name type="scientific">Hyphomonas johnsonii MHS-2</name>
    <dbReference type="NCBI Taxonomy" id="1280950"/>
    <lineage>
        <taxon>Bacteria</taxon>
        <taxon>Pseudomonadati</taxon>
        <taxon>Pseudomonadota</taxon>
        <taxon>Alphaproteobacteria</taxon>
        <taxon>Hyphomonadales</taxon>
        <taxon>Hyphomonadaceae</taxon>
        <taxon>Hyphomonas</taxon>
    </lineage>
</organism>
<evidence type="ECO:0000313" key="1">
    <source>
        <dbReference type="EMBL" id="KCZ87976.1"/>
    </source>
</evidence>